<reference evidence="6" key="2">
    <citation type="submission" date="2011-03" db="EMBL/GenBank/DDBJ databases">
        <title>The complete genome of Desulfobacca acetoxidans DSM 11109.</title>
        <authorList>
            <consortium name="US DOE Joint Genome Institute (JGI-PGF)"/>
            <person name="Lucas S."/>
            <person name="Copeland A."/>
            <person name="Lapidus A."/>
            <person name="Bruce D."/>
            <person name="Goodwin L."/>
            <person name="Pitluck S."/>
            <person name="Peters L."/>
            <person name="Kyrpides N."/>
            <person name="Mavromatis K."/>
            <person name="Ivanova N."/>
            <person name="Ovchinnikova G."/>
            <person name="Teshima H."/>
            <person name="Detter J.C."/>
            <person name="Han C."/>
            <person name="Land M."/>
            <person name="Hauser L."/>
            <person name="Markowitz V."/>
            <person name="Cheng J.-F."/>
            <person name="Hugenholtz P."/>
            <person name="Woyke T."/>
            <person name="Wu D."/>
            <person name="Spring S."/>
            <person name="Schueler E."/>
            <person name="Brambilla E."/>
            <person name="Klenk H.-P."/>
            <person name="Eisen J.A."/>
        </authorList>
    </citation>
    <scope>NUCLEOTIDE SEQUENCE [LARGE SCALE GENOMIC DNA]</scope>
    <source>
        <strain evidence="6">ATCC 700848 / DSM 11109 / ASRB2</strain>
    </source>
</reference>
<dbReference type="SMART" id="SM00382">
    <property type="entry name" value="AAA"/>
    <property type="match status" value="1"/>
</dbReference>
<accession>F2NH80</accession>
<dbReference type="InterPro" id="IPR017871">
    <property type="entry name" value="ABC_transporter-like_CS"/>
</dbReference>
<keyword evidence="6" id="KW-1185">Reference proteome</keyword>
<evidence type="ECO:0000256" key="2">
    <source>
        <dbReference type="ARBA" id="ARBA00022741"/>
    </source>
</evidence>
<evidence type="ECO:0000259" key="4">
    <source>
        <dbReference type="PROSITE" id="PS50893"/>
    </source>
</evidence>
<dbReference type="AlphaFoldDB" id="F2NH80"/>
<dbReference type="GO" id="GO:0005524">
    <property type="term" value="F:ATP binding"/>
    <property type="evidence" value="ECO:0007669"/>
    <property type="project" value="UniProtKB-KW"/>
</dbReference>
<dbReference type="PANTHER" id="PTHR42781:SF4">
    <property type="entry name" value="SPERMIDINE_PUTRESCINE IMPORT ATP-BINDING PROTEIN POTA"/>
    <property type="match status" value="1"/>
</dbReference>
<dbReference type="InterPro" id="IPR003439">
    <property type="entry name" value="ABC_transporter-like_ATP-bd"/>
</dbReference>
<dbReference type="EC" id="3.6.3.31" evidence="5"/>
<dbReference type="Gene3D" id="3.40.50.300">
    <property type="entry name" value="P-loop containing nucleotide triphosphate hydrolases"/>
    <property type="match status" value="1"/>
</dbReference>
<keyword evidence="1" id="KW-0813">Transport</keyword>
<dbReference type="PROSITE" id="PS50893">
    <property type="entry name" value="ABC_TRANSPORTER_2"/>
    <property type="match status" value="1"/>
</dbReference>
<evidence type="ECO:0000313" key="5">
    <source>
        <dbReference type="EMBL" id="AEB08922.1"/>
    </source>
</evidence>
<name>F2NH80_DESAR</name>
<organism evidence="5 6">
    <name type="scientific">Desulfobacca acetoxidans (strain ATCC 700848 / DSM 11109 / ASRB2)</name>
    <dbReference type="NCBI Taxonomy" id="880072"/>
    <lineage>
        <taxon>Bacteria</taxon>
        <taxon>Pseudomonadati</taxon>
        <taxon>Thermodesulfobacteriota</taxon>
        <taxon>Desulfobaccia</taxon>
        <taxon>Desulfobaccales</taxon>
        <taxon>Desulfobaccaceae</taxon>
        <taxon>Desulfobacca</taxon>
    </lineage>
</organism>
<gene>
    <name evidence="5" type="ordered locus">Desac_1058</name>
</gene>
<keyword evidence="2" id="KW-0547">Nucleotide-binding</keyword>
<dbReference type="SUPFAM" id="SSF52540">
    <property type="entry name" value="P-loop containing nucleoside triphosphate hydrolases"/>
    <property type="match status" value="1"/>
</dbReference>
<dbReference type="RefSeq" id="WP_013706034.1">
    <property type="nucleotide sequence ID" value="NC_015388.1"/>
</dbReference>
<dbReference type="KEGG" id="dao:Desac_1058"/>
<dbReference type="HOGENOM" id="CLU_000604_1_22_7"/>
<dbReference type="EMBL" id="CP002629">
    <property type="protein sequence ID" value="AEB08922.1"/>
    <property type="molecule type" value="Genomic_DNA"/>
</dbReference>
<keyword evidence="3" id="KW-0067">ATP-binding</keyword>
<protein>
    <submittedName>
        <fullName evidence="5">Polyamine-transporting ATPase</fullName>
        <ecNumber evidence="5">3.6.3.31</ecNumber>
    </submittedName>
</protein>
<dbReference type="Pfam" id="PF00005">
    <property type="entry name" value="ABC_tran"/>
    <property type="match status" value="1"/>
</dbReference>
<proteinExistence type="predicted"/>
<dbReference type="GO" id="GO:0016887">
    <property type="term" value="F:ATP hydrolysis activity"/>
    <property type="evidence" value="ECO:0007669"/>
    <property type="project" value="InterPro"/>
</dbReference>
<dbReference type="InterPro" id="IPR050093">
    <property type="entry name" value="ABC_SmlMolc_Importer"/>
</dbReference>
<dbReference type="InterPro" id="IPR027417">
    <property type="entry name" value="P-loop_NTPase"/>
</dbReference>
<evidence type="ECO:0000256" key="3">
    <source>
        <dbReference type="ARBA" id="ARBA00022840"/>
    </source>
</evidence>
<dbReference type="InterPro" id="IPR003593">
    <property type="entry name" value="AAA+_ATPase"/>
</dbReference>
<evidence type="ECO:0000256" key="1">
    <source>
        <dbReference type="ARBA" id="ARBA00022448"/>
    </source>
</evidence>
<dbReference type="Proteomes" id="UP000000483">
    <property type="component" value="Chromosome"/>
</dbReference>
<dbReference type="STRING" id="880072.Desac_1058"/>
<feature type="domain" description="ABC transporter" evidence="4">
    <location>
        <begin position="3"/>
        <end position="233"/>
    </location>
</feature>
<keyword evidence="5" id="KW-0378">Hydrolase</keyword>
<evidence type="ECO:0000313" key="6">
    <source>
        <dbReference type="Proteomes" id="UP000000483"/>
    </source>
</evidence>
<reference evidence="5 6" key="1">
    <citation type="journal article" date="2011" name="Stand. Genomic Sci.">
        <title>Complete genome sequence of the acetate-degrading sulfate reducer Desulfobacca acetoxidans type strain (ASRB2).</title>
        <authorList>
            <person name="Goker M."/>
            <person name="Teshima H."/>
            <person name="Lapidus A."/>
            <person name="Nolan M."/>
            <person name="Lucas S."/>
            <person name="Hammon N."/>
            <person name="Deshpande S."/>
            <person name="Cheng J.F."/>
            <person name="Tapia R."/>
            <person name="Han C."/>
            <person name="Goodwin L."/>
            <person name="Pitluck S."/>
            <person name="Huntemann M."/>
            <person name="Liolios K."/>
            <person name="Ivanova N."/>
            <person name="Pagani I."/>
            <person name="Mavromatis K."/>
            <person name="Ovchinikova G."/>
            <person name="Pati A."/>
            <person name="Chen A."/>
            <person name="Palaniappan K."/>
            <person name="Land M."/>
            <person name="Hauser L."/>
            <person name="Brambilla E.M."/>
            <person name="Rohde M."/>
            <person name="Spring S."/>
            <person name="Detter J.C."/>
            <person name="Woyke T."/>
            <person name="Bristow J."/>
            <person name="Eisen J.A."/>
            <person name="Markowitz V."/>
            <person name="Hugenholtz P."/>
            <person name="Kyrpides N.C."/>
            <person name="Klenk H.P."/>
        </authorList>
    </citation>
    <scope>NUCLEOTIDE SEQUENCE [LARGE SCALE GENOMIC DNA]</scope>
    <source>
        <strain evidence="6">ATCC 700848 / DSM 11109 / ASRB2</strain>
    </source>
</reference>
<dbReference type="eggNOG" id="COG3842">
    <property type="taxonomic scope" value="Bacteria"/>
</dbReference>
<dbReference type="PROSITE" id="PS00211">
    <property type="entry name" value="ABC_TRANSPORTER_1"/>
    <property type="match status" value="1"/>
</dbReference>
<sequence length="251" mass="27898">MGLAVQAIKRVNGFKLEVDWQIGNELAVLFGYSGAGKSLTLQLIAGFLQPDTGRITANGQVLFDSRMRINVPPQRRSLGYVFQDLALFPHMTVRQNIAYGATGLSRTEREQRVEEMLHIFHLEGLARKPPAEISGGQKQRVALARALIRRPQALLLDEPFSALDNPLRREMRRFLKQIHREFALPVILVTHDLLEATSLADTLLIYTAGKIAQRGSPQAIISQPRTPEVAALVASYDGQSLQNPQGDENLD</sequence>
<dbReference type="PANTHER" id="PTHR42781">
    <property type="entry name" value="SPERMIDINE/PUTRESCINE IMPORT ATP-BINDING PROTEIN POTA"/>
    <property type="match status" value="1"/>
</dbReference>